<dbReference type="EMBL" id="CP024420">
    <property type="protein sequence ID" value="ATQ52495.1"/>
    <property type="molecule type" value="Genomic_DNA"/>
</dbReference>
<gene>
    <name evidence="1" type="ORF">CS875_07635</name>
</gene>
<reference evidence="1 2" key="1">
    <citation type="submission" date="2017-10" db="EMBL/GenBank/DDBJ databases">
        <title>First isolation and characterization of Brucella suis from yak.</title>
        <authorList>
            <person name="Yang X."/>
            <person name="Wang N."/>
            <person name="Cao X."/>
            <person name="Bie P."/>
            <person name="Wang J."/>
            <person name="Lyu Y."/>
            <person name="Wu Q."/>
        </authorList>
    </citation>
    <scope>NUCLEOTIDE SEQUENCE [LARGE SCALE GENOMIC DNA]</scope>
    <source>
        <strain evidence="1 2">QH05</strain>
    </source>
</reference>
<proteinExistence type="predicted"/>
<protein>
    <submittedName>
        <fullName evidence="1">Uncharacterized protein</fullName>
    </submittedName>
</protein>
<name>A0AAI8E8H2_BRUSS</name>
<dbReference type="Proteomes" id="UP000230889">
    <property type="component" value="Chromosome 1"/>
</dbReference>
<organism evidence="1 2">
    <name type="scientific">Brucella suis</name>
    <dbReference type="NCBI Taxonomy" id="29461"/>
    <lineage>
        <taxon>Bacteria</taxon>
        <taxon>Pseudomonadati</taxon>
        <taxon>Pseudomonadota</taxon>
        <taxon>Alphaproteobacteria</taxon>
        <taxon>Hyphomicrobiales</taxon>
        <taxon>Brucellaceae</taxon>
        <taxon>Brucella/Ochrobactrum group</taxon>
        <taxon>Brucella</taxon>
    </lineage>
</organism>
<accession>A0AAI8E8H2</accession>
<evidence type="ECO:0000313" key="1">
    <source>
        <dbReference type="EMBL" id="ATQ52495.1"/>
    </source>
</evidence>
<evidence type="ECO:0000313" key="2">
    <source>
        <dbReference type="Proteomes" id="UP000230889"/>
    </source>
</evidence>
<sequence>MQAAVLDPVKKYAALKFFRIDLLGRFHYGSRATREIMSVTTDFCDRTKLQTAIASASEAKE</sequence>
<dbReference type="AlphaFoldDB" id="A0AAI8E8H2"/>